<name>A0ABT6DJ61_9BACT</name>
<reference evidence="1" key="1">
    <citation type="submission" date="2022-08" db="EMBL/GenBank/DDBJ databases">
        <title>Novel Bdellovibrio Species Isolated from Svalbard: Designation Bdellovibrio svalbardensis.</title>
        <authorList>
            <person name="Mitchell R.J."/>
            <person name="Choi S.Y."/>
        </authorList>
    </citation>
    <scope>NUCLEOTIDE SEQUENCE</scope>
    <source>
        <strain evidence="1">PAP01</strain>
    </source>
</reference>
<sequence>MNPKTLNFKALMTFIIVMSAVGCSFRKSGEVNQESPIEVKKIANEDDIQAVLESKIGKKDLVGALNYALYNELSLRYIIKEKDKSLIEIAESFSVEELSKSSVVSLLQSIQKKNPVKILDQRSMLVVAAKSMDRSFFQETVQSLSEEVKVTKVDHEELSSALEEIALESENNSTFGEVIEDSRLSQRFEWIKFKTETLGSLNLISKMNISVKVLNSYLYSNYIKQNPSKSLELVKALDSAKIAWDLTHSEQLSVFTTIYAVGLPGNTTKELTLFFLSKNRSAAEILTSECDLSTPYLLDPVIASFKVGHDDEGILAMRDLRAAMKGSKNYCQNGIKYIVGNVTDDAIAARLIKSYVQIEGLPTEEFIKTLQFESKAKKRPNLVSKVRSLIPEEQRSQFDLYVQIASGDKAE</sequence>
<evidence type="ECO:0000313" key="2">
    <source>
        <dbReference type="Proteomes" id="UP001152321"/>
    </source>
</evidence>
<dbReference type="PROSITE" id="PS51257">
    <property type="entry name" value="PROKAR_LIPOPROTEIN"/>
    <property type="match status" value="1"/>
</dbReference>
<comment type="caution">
    <text evidence="1">The sequence shown here is derived from an EMBL/GenBank/DDBJ whole genome shotgun (WGS) entry which is preliminary data.</text>
</comment>
<gene>
    <name evidence="1" type="ORF">NWE73_02010</name>
</gene>
<protein>
    <recommendedName>
        <fullName evidence="3">Lipoprotein</fullName>
    </recommendedName>
</protein>
<dbReference type="RefSeq" id="WP_277576594.1">
    <property type="nucleotide sequence ID" value="NZ_JANRMI010000001.1"/>
</dbReference>
<evidence type="ECO:0000313" key="1">
    <source>
        <dbReference type="EMBL" id="MDG0815118.1"/>
    </source>
</evidence>
<organism evidence="1 2">
    <name type="scientific">Bdellovibrio svalbardensis</name>
    <dbReference type="NCBI Taxonomy" id="2972972"/>
    <lineage>
        <taxon>Bacteria</taxon>
        <taxon>Pseudomonadati</taxon>
        <taxon>Bdellovibrionota</taxon>
        <taxon>Bdellovibrionia</taxon>
        <taxon>Bdellovibrionales</taxon>
        <taxon>Pseudobdellovibrionaceae</taxon>
        <taxon>Bdellovibrio</taxon>
    </lineage>
</organism>
<dbReference type="EMBL" id="JANRMI010000001">
    <property type="protein sequence ID" value="MDG0815118.1"/>
    <property type="molecule type" value="Genomic_DNA"/>
</dbReference>
<keyword evidence="2" id="KW-1185">Reference proteome</keyword>
<evidence type="ECO:0008006" key="3">
    <source>
        <dbReference type="Google" id="ProtNLM"/>
    </source>
</evidence>
<accession>A0ABT6DJ61</accession>
<dbReference type="Proteomes" id="UP001152321">
    <property type="component" value="Unassembled WGS sequence"/>
</dbReference>
<proteinExistence type="predicted"/>